<evidence type="ECO:0000313" key="1">
    <source>
        <dbReference type="EMBL" id="MEM5292414.1"/>
    </source>
</evidence>
<protein>
    <recommendedName>
        <fullName evidence="3">Secreted protein</fullName>
    </recommendedName>
</protein>
<proteinExistence type="predicted"/>
<dbReference type="RefSeq" id="WP_201662536.1">
    <property type="nucleotide sequence ID" value="NZ_CAJHCS010000068.1"/>
</dbReference>
<gene>
    <name evidence="1" type="ORF">V4C55_42925</name>
</gene>
<sequence length="218" mass="23409">MTRLFTAPMLLVLVNLARPVNGEREPCLIPICVADVVCGCGGEGNDETGVVARASDATQLPASSVLVVPFKAIFRGKTSAEWEVALWSRPRNAQLPPQRTLVAYGIPARASSGTRPQSASNYSLYANAKRFFKIVRGVPASSIRRSNGIPPAVLATPDANVEAANDRIVFRPTVLSAGNSRGGGQERRRDDVATCRRHERLKPDAGTPHCVLSFAAYK</sequence>
<reference evidence="1 2" key="1">
    <citation type="submission" date="2024-01" db="EMBL/GenBank/DDBJ databases">
        <title>The diversity of rhizobia nodulating Mimosa spp. in eleven states of Brazil covering several biomes is determined by host plant, location, and edaphic factors.</title>
        <authorList>
            <person name="Rouws L."/>
            <person name="Barauna A."/>
            <person name="Beukes C."/>
            <person name="De Faria S.M."/>
            <person name="Gross E."/>
            <person name="Dos Reis Junior F.B."/>
            <person name="Simon M."/>
            <person name="Maluk M."/>
            <person name="Odee D.W."/>
            <person name="Kenicer G."/>
            <person name="Young J.P.W."/>
            <person name="Reis V.M."/>
            <person name="Zilli J."/>
            <person name="James E.K."/>
        </authorList>
    </citation>
    <scope>NUCLEOTIDE SEQUENCE [LARGE SCALE GENOMIC DNA]</scope>
    <source>
        <strain evidence="1 2">JPY77</strain>
    </source>
</reference>
<evidence type="ECO:0000313" key="2">
    <source>
        <dbReference type="Proteomes" id="UP001494588"/>
    </source>
</evidence>
<name>A0ABU9QT32_9BURK</name>
<comment type="caution">
    <text evidence="1">The sequence shown here is derived from an EMBL/GenBank/DDBJ whole genome shotgun (WGS) entry which is preliminary data.</text>
</comment>
<dbReference type="Proteomes" id="UP001494588">
    <property type="component" value="Unassembled WGS sequence"/>
</dbReference>
<evidence type="ECO:0008006" key="3">
    <source>
        <dbReference type="Google" id="ProtNLM"/>
    </source>
</evidence>
<keyword evidence="2" id="KW-1185">Reference proteome</keyword>
<accession>A0ABU9QT32</accession>
<organism evidence="1 2">
    <name type="scientific">Paraburkholderia sabiae</name>
    <dbReference type="NCBI Taxonomy" id="273251"/>
    <lineage>
        <taxon>Bacteria</taxon>
        <taxon>Pseudomonadati</taxon>
        <taxon>Pseudomonadota</taxon>
        <taxon>Betaproteobacteria</taxon>
        <taxon>Burkholderiales</taxon>
        <taxon>Burkholderiaceae</taxon>
        <taxon>Paraburkholderia</taxon>
    </lineage>
</organism>
<dbReference type="EMBL" id="JAZHGC010000090">
    <property type="protein sequence ID" value="MEM5292414.1"/>
    <property type="molecule type" value="Genomic_DNA"/>
</dbReference>